<proteinExistence type="predicted"/>
<gene>
    <name evidence="1" type="ORF">C5167_037102</name>
</gene>
<evidence type="ECO:0000313" key="1">
    <source>
        <dbReference type="EMBL" id="RZC44142.1"/>
    </source>
</evidence>
<protein>
    <submittedName>
        <fullName evidence="1">Uncharacterized protein</fullName>
    </submittedName>
</protein>
<reference evidence="1 2" key="1">
    <citation type="journal article" date="2018" name="Science">
        <title>The opium poppy genome and morphinan production.</title>
        <authorList>
            <person name="Guo L."/>
            <person name="Winzer T."/>
            <person name="Yang X."/>
            <person name="Li Y."/>
            <person name="Ning Z."/>
            <person name="He Z."/>
            <person name="Teodor R."/>
            <person name="Lu Y."/>
            <person name="Bowser T.A."/>
            <person name="Graham I.A."/>
            <person name="Ye K."/>
        </authorList>
    </citation>
    <scope>NUCLEOTIDE SEQUENCE [LARGE SCALE GENOMIC DNA]</scope>
    <source>
        <strain evidence="2">cv. HN1</strain>
        <tissue evidence="1">Leaves</tissue>
    </source>
</reference>
<keyword evidence="2" id="KW-1185">Reference proteome</keyword>
<organism evidence="1 2">
    <name type="scientific">Papaver somniferum</name>
    <name type="common">Opium poppy</name>
    <dbReference type="NCBI Taxonomy" id="3469"/>
    <lineage>
        <taxon>Eukaryota</taxon>
        <taxon>Viridiplantae</taxon>
        <taxon>Streptophyta</taxon>
        <taxon>Embryophyta</taxon>
        <taxon>Tracheophyta</taxon>
        <taxon>Spermatophyta</taxon>
        <taxon>Magnoliopsida</taxon>
        <taxon>Ranunculales</taxon>
        <taxon>Papaveraceae</taxon>
        <taxon>Papaveroideae</taxon>
        <taxon>Papaver</taxon>
    </lineage>
</organism>
<dbReference type="AntiFam" id="ANF00038">
    <property type="entry name" value="Overlaps SRP RNA, same strand"/>
</dbReference>
<dbReference type="AlphaFoldDB" id="A0A4Y7I8V5"/>
<sequence length="180" mass="20173">MPSPVSSRCSLRQSKTKDSKEIVLDYEELARLISQDWRNERRARLRELVTQVGTSRWLNTGRVSLGRCWCARYVDSPVPSWELAALSGRRLGLCDRYSGGHRVRLVSQSNEHLLLLTVEGLRVDVPQFQLSLRRAPRQAGFTEQRTPPALDSGRITSQCAPVPTQPGEPRTYFGLIGGAG</sequence>
<evidence type="ECO:0000313" key="2">
    <source>
        <dbReference type="Proteomes" id="UP000316621"/>
    </source>
</evidence>
<accession>A0A4Y7I8V5</accession>
<dbReference type="Proteomes" id="UP000316621">
    <property type="component" value="Chromosome 1"/>
</dbReference>
<dbReference type="Gramene" id="RZC44142">
    <property type="protein sequence ID" value="RZC44142"/>
    <property type="gene ID" value="C5167_037102"/>
</dbReference>
<dbReference type="EMBL" id="CM010715">
    <property type="protein sequence ID" value="RZC44142.1"/>
    <property type="molecule type" value="Genomic_DNA"/>
</dbReference>
<dbReference type="AntiFam" id="ANF00040">
    <property type="entry name" value="Overlaps SRP RNA, same strand"/>
</dbReference>
<name>A0A4Y7I8V5_PAPSO</name>